<reference evidence="2 3" key="1">
    <citation type="journal article" date="2021" name="BMC Biol.">
        <title>Horizontally acquired antibacterial genes associated with adaptive radiation of ladybird beetles.</title>
        <authorList>
            <person name="Li H.S."/>
            <person name="Tang X.F."/>
            <person name="Huang Y.H."/>
            <person name="Xu Z.Y."/>
            <person name="Chen M.L."/>
            <person name="Du X.Y."/>
            <person name="Qiu B.Y."/>
            <person name="Chen P.T."/>
            <person name="Zhang W."/>
            <person name="Slipinski A."/>
            <person name="Escalona H.E."/>
            <person name="Waterhouse R.M."/>
            <person name="Zwick A."/>
            <person name="Pang H."/>
        </authorList>
    </citation>
    <scope>NUCLEOTIDE SEQUENCE [LARGE SCALE GENOMIC DNA]</scope>
    <source>
        <strain evidence="2">SYSU2018</strain>
    </source>
</reference>
<dbReference type="AlphaFoldDB" id="A0ABD2NE31"/>
<keyword evidence="1" id="KW-0472">Membrane</keyword>
<evidence type="ECO:0000313" key="2">
    <source>
        <dbReference type="EMBL" id="KAL3276854.1"/>
    </source>
</evidence>
<dbReference type="EMBL" id="JABFTP020000103">
    <property type="protein sequence ID" value="KAL3276854.1"/>
    <property type="molecule type" value="Genomic_DNA"/>
</dbReference>
<organism evidence="2 3">
    <name type="scientific">Cryptolaemus montrouzieri</name>
    <dbReference type="NCBI Taxonomy" id="559131"/>
    <lineage>
        <taxon>Eukaryota</taxon>
        <taxon>Metazoa</taxon>
        <taxon>Ecdysozoa</taxon>
        <taxon>Arthropoda</taxon>
        <taxon>Hexapoda</taxon>
        <taxon>Insecta</taxon>
        <taxon>Pterygota</taxon>
        <taxon>Neoptera</taxon>
        <taxon>Endopterygota</taxon>
        <taxon>Coleoptera</taxon>
        <taxon>Polyphaga</taxon>
        <taxon>Cucujiformia</taxon>
        <taxon>Coccinelloidea</taxon>
        <taxon>Coccinellidae</taxon>
        <taxon>Scymninae</taxon>
        <taxon>Scymnini</taxon>
        <taxon>Cryptolaemus</taxon>
    </lineage>
</organism>
<dbReference type="Proteomes" id="UP001516400">
    <property type="component" value="Unassembled WGS sequence"/>
</dbReference>
<evidence type="ECO:0000313" key="3">
    <source>
        <dbReference type="Proteomes" id="UP001516400"/>
    </source>
</evidence>
<feature type="transmembrane region" description="Helical" evidence="1">
    <location>
        <begin position="20"/>
        <end position="40"/>
    </location>
</feature>
<evidence type="ECO:0000256" key="1">
    <source>
        <dbReference type="SAM" id="Phobius"/>
    </source>
</evidence>
<proteinExistence type="predicted"/>
<sequence length="98" mass="10844">MLEMCKLGLVVGDDDSQAGMIPGCFYNSVFVLAGIGYFLYVEHILLTLKKGSSFVTSFGQTVEIHLEEQLNEKISVDYGVVNEPKGFQSNNSRLARHV</sequence>
<gene>
    <name evidence="2" type="ORF">HHI36_012217</name>
</gene>
<comment type="caution">
    <text evidence="2">The sequence shown here is derived from an EMBL/GenBank/DDBJ whole genome shotgun (WGS) entry which is preliminary data.</text>
</comment>
<keyword evidence="1" id="KW-0812">Transmembrane</keyword>
<name>A0ABD2NE31_9CUCU</name>
<accession>A0ABD2NE31</accession>
<keyword evidence="1" id="KW-1133">Transmembrane helix</keyword>
<protein>
    <submittedName>
        <fullName evidence="2">Uncharacterized protein</fullName>
    </submittedName>
</protein>
<keyword evidence="3" id="KW-1185">Reference proteome</keyword>